<accession>A0ABS0L7V9</accession>
<dbReference type="CDD" id="cd22842">
    <property type="entry name" value="Gal_Rha_Lectin_BGal"/>
    <property type="match status" value="1"/>
</dbReference>
<dbReference type="Gene3D" id="2.180.10.10">
    <property type="entry name" value="RHS repeat-associated core"/>
    <property type="match status" value="2"/>
</dbReference>
<dbReference type="NCBIfam" id="TIGR03696">
    <property type="entry name" value="Rhs_assc_core"/>
    <property type="match status" value="1"/>
</dbReference>
<dbReference type="InterPro" id="IPR045619">
    <property type="entry name" value="DUF6443"/>
</dbReference>
<evidence type="ECO:0000259" key="3">
    <source>
        <dbReference type="Pfam" id="PF20041"/>
    </source>
</evidence>
<feature type="domain" description="DUF6443" evidence="3">
    <location>
        <begin position="21"/>
        <end position="148"/>
    </location>
</feature>
<proteinExistence type="predicted"/>
<comment type="caution">
    <text evidence="4">The sequence shown here is derived from an EMBL/GenBank/DDBJ whole genome shotgun (WGS) entry which is preliminary data.</text>
</comment>
<evidence type="ECO:0000256" key="1">
    <source>
        <dbReference type="SAM" id="MobiDB-lite"/>
    </source>
</evidence>
<gene>
    <name evidence="4" type="ORF">I5L79_21555</name>
</gene>
<evidence type="ECO:0000259" key="2">
    <source>
        <dbReference type="Pfam" id="PF14040"/>
    </source>
</evidence>
<evidence type="ECO:0000313" key="4">
    <source>
        <dbReference type="EMBL" id="MBG8556146.1"/>
    </source>
</evidence>
<feature type="compositionally biased region" description="Basic and acidic residues" evidence="1">
    <location>
        <begin position="1350"/>
        <end position="1364"/>
    </location>
</feature>
<feature type="domain" description="Deoxyribonuclease NucA/NucB" evidence="2">
    <location>
        <begin position="1338"/>
        <end position="1426"/>
    </location>
</feature>
<dbReference type="InterPro" id="IPR029476">
    <property type="entry name" value="DNase_NucA_NucB"/>
</dbReference>
<evidence type="ECO:0008006" key="6">
    <source>
        <dbReference type="Google" id="ProtNLM"/>
    </source>
</evidence>
<keyword evidence="5" id="KW-1185">Reference proteome</keyword>
<evidence type="ECO:0000313" key="5">
    <source>
        <dbReference type="Proteomes" id="UP000601099"/>
    </source>
</evidence>
<dbReference type="Proteomes" id="UP000601099">
    <property type="component" value="Unassembled WGS sequence"/>
</dbReference>
<protein>
    <recommendedName>
        <fullName evidence="6">RHS repeat-associated core domain-containing protein</fullName>
    </recommendedName>
</protein>
<dbReference type="Pfam" id="PF14040">
    <property type="entry name" value="DNase_NucA_NucB"/>
    <property type="match status" value="1"/>
</dbReference>
<sequence>MQVQVQVVPGNFITTRVAQVTGKRTATQLVGYPAQAVAVSTTYFDGLGRPSQKVTQAGSPTQYDLVEPITYDAIGRTSSTYLPYAQDINNGEFKVDAVSKQAAFYAASTTGDNIANDSQPYTRTVYEASPLDRVLKQGAVGSAWRPTPGPDHTLKPVTRTNWANEVRRFDCTATSVSSPGFYAAGELFVSEMWDEHDALITEYKDKDGLVVLKRVSTSSGTVCKVRGYYEGVTTANPISLLTLDAPTDTRLTGIQSATFGVGSGTTGTCGSFTFGSCVADVTAQVQQKVATSLTANTTSLTIPINVDYLGDPCPGSGKTLQVVATYTALSTSTTKPDQQTYYAYDSFNRLRLVIQPQGTLDLPTTGTWTPSPDFQSRWCFRYVYDAKGRVIEKQVPGSGPVRIAYNQRDLPVLTQDANQGTTNWTFTKYDGLNRPILTGTVSLGKDHTTVQSELNAASETVFTEQRTTTTVGYTLTNSYPRINITESSLLSITYYDDYTYPSLNATSQGDTTLSFVGSAATRAVAVRGQVTGTRVRQLPDHTTTYGGWLTSVLYYDSEYRLLQSVTKNTLSGTDRTTNGYDFVGRVQYTMLKHLGNGVRRTIRNDFVYDHAGRLLTTTQRTDGQPSILLAKQEYNALGQLVDKKLHSADGGATFLQSVDYRYNIRGWLTNINNRNLSNDGSRYNDADPNVDNVATEGQDLFGVELMYDKEQNLKQSPLQYNGNISEVMWSTRSTANNSKLRGYAYSYDQTNRLTEGIYRTYEGTGWNNINMDFSVSGITYDLNGNLKTMIRNGQINNPTSTSQTGILDQLTYSYKTTGGSASNRLLAVDDLATATTLNVTAATHDFEDRGNLFSGQAGNNTPEYTYDAAGNLVADKNKGITLIRYNRLNLPCWIEFGAGNRIEYVYSATGTKLRKRVYKLGESLPTQTDYVGAFVYEGNSQISQPVFAHTAEGRVLYFADRTSYKWKYEYHLKDHLGNLRMTFRDTDGPSTEKQLTAGMEPVNAAEEEQRFAHVSETRLRDAMHARTGSYVARLNAREGRRLGPSITLAVAAGDSLKAEVYGRYDRNGATGSLLRSGALVAGAAVAGNPSDLSSDRMQRIHARRRWLPYVGASVALLPQLLKSRSAELPTAFLRYELFDQDSQLVASGTRSLLRTATDTWQRLDLGLKADSAGYVKVSVINESAIPAYFDDLALQPAEPLYFQENHYDPWGLNLVGIETVGIPNAKFQYNGKEKQEEFGLNWNDYGARMYDSQLGRWHAVDPLAEKYYSWTSYNMSINNPILYKDIDGRDIINTQNYLRFTGSDAQTLFNSLTTRPPNKIHLVPESETPAIYQHTLDAFKKGRPQILTYDSDKNNRDKRREDALKASGLPSRYPEGLERDEYPYASTMEGGKNALVAYVPKKQNGSQGARLKQLYSQMKTGDKFIVLPLPDSNKPPVPVPQPFIIPVIPVQPTIIDRLVPALRTIPLFWMPIFFPITPNQESLPES</sequence>
<dbReference type="Pfam" id="PF20041">
    <property type="entry name" value="DUF6443"/>
    <property type="match status" value="1"/>
</dbReference>
<organism evidence="4 5">
    <name type="scientific">Hymenobacter guriensis</name>
    <dbReference type="NCBI Taxonomy" id="2793065"/>
    <lineage>
        <taxon>Bacteria</taxon>
        <taxon>Pseudomonadati</taxon>
        <taxon>Bacteroidota</taxon>
        <taxon>Cytophagia</taxon>
        <taxon>Cytophagales</taxon>
        <taxon>Hymenobacteraceae</taxon>
        <taxon>Hymenobacter</taxon>
    </lineage>
</organism>
<dbReference type="InterPro" id="IPR022385">
    <property type="entry name" value="Rhs_assc_core"/>
</dbReference>
<dbReference type="EMBL" id="JADWYK010000020">
    <property type="protein sequence ID" value="MBG8556146.1"/>
    <property type="molecule type" value="Genomic_DNA"/>
</dbReference>
<feature type="region of interest" description="Disordered" evidence="1">
    <location>
        <begin position="1348"/>
        <end position="1377"/>
    </location>
</feature>
<reference evidence="4 5" key="1">
    <citation type="submission" date="2020-11" db="EMBL/GenBank/DDBJ databases">
        <title>Hymenobacter sp.</title>
        <authorList>
            <person name="Kim M.K."/>
        </authorList>
    </citation>
    <scope>NUCLEOTIDE SEQUENCE [LARGE SCALE GENOMIC DNA]</scope>
    <source>
        <strain evidence="4 5">BT594</strain>
    </source>
</reference>
<name>A0ABS0L7V9_9BACT</name>